<keyword evidence="2" id="KW-0808">Transferase</keyword>
<dbReference type="Pfam" id="PF00069">
    <property type="entry name" value="Pkinase"/>
    <property type="match status" value="1"/>
</dbReference>
<dbReference type="GO" id="GO:0005737">
    <property type="term" value="C:cytoplasm"/>
    <property type="evidence" value="ECO:0007669"/>
    <property type="project" value="TreeGrafter"/>
</dbReference>
<dbReference type="SUPFAM" id="SSF56112">
    <property type="entry name" value="Protein kinase-like (PK-like)"/>
    <property type="match status" value="1"/>
</dbReference>
<dbReference type="Gene3D" id="1.10.510.10">
    <property type="entry name" value="Transferase(Phosphotransferase) domain 1"/>
    <property type="match status" value="1"/>
</dbReference>
<dbReference type="Proteomes" id="UP000031036">
    <property type="component" value="Unassembled WGS sequence"/>
</dbReference>
<dbReference type="InterPro" id="IPR011009">
    <property type="entry name" value="Kinase-like_dom_sf"/>
</dbReference>
<dbReference type="PANTHER" id="PTHR24361">
    <property type="entry name" value="MITOGEN-ACTIVATED KINASE KINASE KINASE"/>
    <property type="match status" value="1"/>
</dbReference>
<comment type="caution">
    <text evidence="2">The sequence shown here is derived from an EMBL/GenBank/DDBJ whole genome shotgun (WGS) entry which is preliminary data.</text>
</comment>
<evidence type="ECO:0000313" key="3">
    <source>
        <dbReference type="Proteomes" id="UP000031036"/>
    </source>
</evidence>
<dbReference type="InterPro" id="IPR053235">
    <property type="entry name" value="Ser_Thr_kinase"/>
</dbReference>
<name>A0A0B2VB07_TOXCA</name>
<dbReference type="OMA" id="GTICTAN"/>
<dbReference type="PROSITE" id="PS50011">
    <property type="entry name" value="PROTEIN_KINASE_DOM"/>
    <property type="match status" value="1"/>
</dbReference>
<dbReference type="EMBL" id="JPKZ01002148">
    <property type="protein sequence ID" value="KHN78165.1"/>
    <property type="molecule type" value="Genomic_DNA"/>
</dbReference>
<feature type="domain" description="Protein kinase" evidence="1">
    <location>
        <begin position="1"/>
        <end position="237"/>
    </location>
</feature>
<dbReference type="STRING" id="6265.A0A0B2VB07"/>
<evidence type="ECO:0000259" key="1">
    <source>
        <dbReference type="PROSITE" id="PS50011"/>
    </source>
</evidence>
<keyword evidence="3" id="KW-1185">Reference proteome</keyword>
<proteinExistence type="predicted"/>
<dbReference type="GO" id="GO:0004674">
    <property type="term" value="F:protein serine/threonine kinase activity"/>
    <property type="evidence" value="ECO:0007669"/>
    <property type="project" value="TreeGrafter"/>
</dbReference>
<accession>A0A0B2VB07</accession>
<protein>
    <submittedName>
        <fullName evidence="2">Putative leucine-rich repeat receptor-like protein kinase IMK3</fullName>
    </submittedName>
</protein>
<gene>
    <name evidence="2" type="primary">IMK3</name>
    <name evidence="2" type="ORF">Tcan_03654</name>
</gene>
<reference evidence="2 3" key="1">
    <citation type="submission" date="2014-11" db="EMBL/GenBank/DDBJ databases">
        <title>Genetic blueprint of the zoonotic pathogen Toxocara canis.</title>
        <authorList>
            <person name="Zhu X.-Q."/>
            <person name="Korhonen P.K."/>
            <person name="Cai H."/>
            <person name="Young N.D."/>
            <person name="Nejsum P."/>
            <person name="von Samson-Himmelstjerna G."/>
            <person name="Boag P.R."/>
            <person name="Tan P."/>
            <person name="Li Q."/>
            <person name="Min J."/>
            <person name="Yang Y."/>
            <person name="Wang X."/>
            <person name="Fang X."/>
            <person name="Hall R.S."/>
            <person name="Hofmann A."/>
            <person name="Sternberg P.W."/>
            <person name="Jex A.R."/>
            <person name="Gasser R.B."/>
        </authorList>
    </citation>
    <scope>NUCLEOTIDE SEQUENCE [LARGE SCALE GENOMIC DNA]</scope>
    <source>
        <strain evidence="2">PN_DK_2014</strain>
    </source>
</reference>
<evidence type="ECO:0000313" key="2">
    <source>
        <dbReference type="EMBL" id="KHN78165.1"/>
    </source>
</evidence>
<dbReference type="GO" id="GO:0005524">
    <property type="term" value="F:ATP binding"/>
    <property type="evidence" value="ECO:0007669"/>
    <property type="project" value="InterPro"/>
</dbReference>
<dbReference type="InterPro" id="IPR000719">
    <property type="entry name" value="Prot_kinase_dom"/>
</dbReference>
<dbReference type="AlphaFoldDB" id="A0A0B2VB07"/>
<organism evidence="2 3">
    <name type="scientific">Toxocara canis</name>
    <name type="common">Canine roundworm</name>
    <dbReference type="NCBI Taxonomy" id="6265"/>
    <lineage>
        <taxon>Eukaryota</taxon>
        <taxon>Metazoa</taxon>
        <taxon>Ecdysozoa</taxon>
        <taxon>Nematoda</taxon>
        <taxon>Chromadorea</taxon>
        <taxon>Rhabditida</taxon>
        <taxon>Spirurina</taxon>
        <taxon>Ascaridomorpha</taxon>
        <taxon>Ascaridoidea</taxon>
        <taxon>Toxocaridae</taxon>
        <taxon>Toxocara</taxon>
    </lineage>
</organism>
<dbReference type="SMART" id="SM00220">
    <property type="entry name" value="S_TKc"/>
    <property type="match status" value="1"/>
</dbReference>
<keyword evidence="2" id="KW-0675">Receptor</keyword>
<dbReference type="OrthoDB" id="5863508at2759"/>
<keyword evidence="2" id="KW-0418">Kinase</keyword>
<sequence length="273" mass="30101">MPQCTCGVLGDRPTVYCKDIPGGSLETSLLLQPNEMREKRLEDVCMPVLLAHIYNHPASTRLSVMEFCERGTLSNLLGALGHVPMHRQYIARIIRGVATATHCLHTQNIYHGAVRASNIFVDFDMVGRLGGLSSAWNVIKGRRVKCTQIAAYNAPKADREGAQTLPQDMFAIGVILYRCVTAAVPKRKESGAVDYRFVPTSVHVPLVAEMLRMTQLLLSDKLDMRPSSGELLHATWIECSNSEPLNKSSTGTLKITAIFEKSIISKVVNNLLL</sequence>